<evidence type="ECO:0000256" key="7">
    <source>
        <dbReference type="NCBIfam" id="TIGR00112"/>
    </source>
</evidence>
<dbReference type="PANTHER" id="PTHR11645">
    <property type="entry name" value="PYRROLINE-5-CARBOXYLATE REDUCTASE"/>
    <property type="match status" value="1"/>
</dbReference>
<evidence type="ECO:0000256" key="3">
    <source>
        <dbReference type="ARBA" id="ARBA00022857"/>
    </source>
</evidence>
<dbReference type="GO" id="GO:0004735">
    <property type="term" value="F:pyrroline-5-carboxylate reductase activity"/>
    <property type="evidence" value="ECO:0007669"/>
    <property type="project" value="UniProtKB-UniRule"/>
</dbReference>
<evidence type="ECO:0000256" key="4">
    <source>
        <dbReference type="ARBA" id="ARBA00023002"/>
    </source>
</evidence>
<dbReference type="EMBL" id="CP003639">
    <property type="protein sequence ID" value="AFM42145.1"/>
    <property type="molecule type" value="Genomic_DNA"/>
</dbReference>
<keyword evidence="12" id="KW-1185">Reference proteome</keyword>
<evidence type="ECO:0000256" key="6">
    <source>
        <dbReference type="HAMAP-Rule" id="MF_01925"/>
    </source>
</evidence>
<gene>
    <name evidence="6" type="primary">proC</name>
    <name evidence="11" type="ordered locus">Desaci_3248</name>
</gene>
<dbReference type="eggNOG" id="COG0345">
    <property type="taxonomic scope" value="Bacteria"/>
</dbReference>
<keyword evidence="2 6" id="KW-0641">Proline biosynthesis</keyword>
<evidence type="ECO:0000259" key="10">
    <source>
        <dbReference type="Pfam" id="PF14748"/>
    </source>
</evidence>
<dbReference type="FunFam" id="1.10.3730.10:FF:000001">
    <property type="entry name" value="Pyrroline-5-carboxylate reductase"/>
    <property type="match status" value="1"/>
</dbReference>
<dbReference type="InterPro" id="IPR036291">
    <property type="entry name" value="NAD(P)-bd_dom_sf"/>
</dbReference>
<dbReference type="PIRSF" id="PIRSF000193">
    <property type="entry name" value="Pyrrol-5-carb_rd"/>
    <property type="match status" value="1"/>
</dbReference>
<organism evidence="11 12">
    <name type="scientific">Desulfosporosinus acidiphilus (strain DSM 22704 / JCM 16185 / SJ4)</name>
    <dbReference type="NCBI Taxonomy" id="646529"/>
    <lineage>
        <taxon>Bacteria</taxon>
        <taxon>Bacillati</taxon>
        <taxon>Bacillota</taxon>
        <taxon>Clostridia</taxon>
        <taxon>Eubacteriales</taxon>
        <taxon>Desulfitobacteriaceae</taxon>
        <taxon>Desulfosporosinus</taxon>
    </lineage>
</organism>
<evidence type="ECO:0000256" key="5">
    <source>
        <dbReference type="ARBA" id="ARBA00058118"/>
    </source>
</evidence>
<comment type="pathway">
    <text evidence="6">Amino-acid biosynthesis; L-proline biosynthesis; L-proline from L-glutamate 5-semialdehyde: step 1/1.</text>
</comment>
<dbReference type="NCBIfam" id="TIGR00112">
    <property type="entry name" value="proC"/>
    <property type="match status" value="1"/>
</dbReference>
<evidence type="ECO:0000313" key="12">
    <source>
        <dbReference type="Proteomes" id="UP000002892"/>
    </source>
</evidence>
<keyword evidence="6" id="KW-0028">Amino-acid biosynthesis</keyword>
<dbReference type="KEGG" id="dai:Desaci_3248"/>
<dbReference type="EC" id="1.5.1.2" evidence="6 7"/>
<dbReference type="InterPro" id="IPR028939">
    <property type="entry name" value="P5C_Rdtase_cat_N"/>
</dbReference>
<dbReference type="Pfam" id="PF03807">
    <property type="entry name" value="F420_oxidored"/>
    <property type="match status" value="1"/>
</dbReference>
<dbReference type="Gene3D" id="3.40.50.720">
    <property type="entry name" value="NAD(P)-binding Rossmann-like Domain"/>
    <property type="match status" value="1"/>
</dbReference>
<dbReference type="InterPro" id="IPR008927">
    <property type="entry name" value="6-PGluconate_DH-like_C_sf"/>
</dbReference>
<evidence type="ECO:0000256" key="1">
    <source>
        <dbReference type="ARBA" id="ARBA00005525"/>
    </source>
</evidence>
<evidence type="ECO:0000256" key="8">
    <source>
        <dbReference type="PIRSR" id="PIRSR000193-1"/>
    </source>
</evidence>
<keyword evidence="4 6" id="KW-0560">Oxidoreductase</keyword>
<dbReference type="PANTHER" id="PTHR11645:SF0">
    <property type="entry name" value="PYRROLINE-5-CARBOXYLATE REDUCTASE 3"/>
    <property type="match status" value="1"/>
</dbReference>
<reference evidence="11 12" key="1">
    <citation type="journal article" date="2012" name="J. Bacteriol.">
        <title>Complete genome sequences of Desulfosporosinus orientis DSM765T, Desulfosporosinus youngiae DSM17734T, Desulfosporosinus meridiei DSM13257T, and Desulfosporosinus acidiphilus DSM22704T.</title>
        <authorList>
            <person name="Pester M."/>
            <person name="Brambilla E."/>
            <person name="Alazard D."/>
            <person name="Rattei T."/>
            <person name="Weinmaier T."/>
            <person name="Han J."/>
            <person name="Lucas S."/>
            <person name="Lapidus A."/>
            <person name="Cheng J.F."/>
            <person name="Goodwin L."/>
            <person name="Pitluck S."/>
            <person name="Peters L."/>
            <person name="Ovchinnikova G."/>
            <person name="Teshima H."/>
            <person name="Detter J.C."/>
            <person name="Han C.S."/>
            <person name="Tapia R."/>
            <person name="Land M.L."/>
            <person name="Hauser L."/>
            <person name="Kyrpides N.C."/>
            <person name="Ivanova N.N."/>
            <person name="Pagani I."/>
            <person name="Huntmann M."/>
            <person name="Wei C.L."/>
            <person name="Davenport K.W."/>
            <person name="Daligault H."/>
            <person name="Chain P.S."/>
            <person name="Chen A."/>
            <person name="Mavromatis K."/>
            <person name="Markowitz V."/>
            <person name="Szeto E."/>
            <person name="Mikhailova N."/>
            <person name="Pati A."/>
            <person name="Wagner M."/>
            <person name="Woyke T."/>
            <person name="Ollivier B."/>
            <person name="Klenk H.P."/>
            <person name="Spring S."/>
            <person name="Loy A."/>
        </authorList>
    </citation>
    <scope>NUCLEOTIDE SEQUENCE [LARGE SCALE GENOMIC DNA]</scope>
    <source>
        <strain evidence="12">DSM 22704 / JCM 16185 / SJ4</strain>
    </source>
</reference>
<evidence type="ECO:0000313" key="11">
    <source>
        <dbReference type="EMBL" id="AFM42145.1"/>
    </source>
</evidence>
<comment type="catalytic activity">
    <reaction evidence="6">
        <text>L-proline + NADP(+) = (S)-1-pyrroline-5-carboxylate + NADPH + 2 H(+)</text>
        <dbReference type="Rhea" id="RHEA:14109"/>
        <dbReference type="ChEBI" id="CHEBI:15378"/>
        <dbReference type="ChEBI" id="CHEBI:17388"/>
        <dbReference type="ChEBI" id="CHEBI:57783"/>
        <dbReference type="ChEBI" id="CHEBI:58349"/>
        <dbReference type="ChEBI" id="CHEBI:60039"/>
        <dbReference type="EC" id="1.5.1.2"/>
    </reaction>
</comment>
<comment type="catalytic activity">
    <reaction evidence="6">
        <text>L-proline + NAD(+) = (S)-1-pyrroline-5-carboxylate + NADH + 2 H(+)</text>
        <dbReference type="Rhea" id="RHEA:14105"/>
        <dbReference type="ChEBI" id="CHEBI:15378"/>
        <dbReference type="ChEBI" id="CHEBI:17388"/>
        <dbReference type="ChEBI" id="CHEBI:57540"/>
        <dbReference type="ChEBI" id="CHEBI:57945"/>
        <dbReference type="ChEBI" id="CHEBI:60039"/>
        <dbReference type="EC" id="1.5.1.2"/>
    </reaction>
</comment>
<dbReference type="UniPathway" id="UPA00098">
    <property type="reaction ID" value="UER00361"/>
</dbReference>
<name>I4D8M1_DESAJ</name>
<comment type="similarity">
    <text evidence="1 6">Belongs to the pyrroline-5-carboxylate reductase family.</text>
</comment>
<dbReference type="GO" id="GO:0005737">
    <property type="term" value="C:cytoplasm"/>
    <property type="evidence" value="ECO:0007669"/>
    <property type="project" value="UniProtKB-SubCell"/>
</dbReference>
<comment type="function">
    <text evidence="5 6">Catalyzes the reduction of 1-pyrroline-5-carboxylate (PCA) to L-proline.</text>
</comment>
<dbReference type="InterPro" id="IPR000304">
    <property type="entry name" value="Pyrroline-COOH_reductase"/>
</dbReference>
<dbReference type="AlphaFoldDB" id="I4D8M1"/>
<evidence type="ECO:0000259" key="9">
    <source>
        <dbReference type="Pfam" id="PF03807"/>
    </source>
</evidence>
<dbReference type="GO" id="GO:0055129">
    <property type="term" value="P:L-proline biosynthetic process"/>
    <property type="evidence" value="ECO:0007669"/>
    <property type="project" value="UniProtKB-UniRule"/>
</dbReference>
<dbReference type="Gene3D" id="1.10.3730.10">
    <property type="entry name" value="ProC C-terminal domain-like"/>
    <property type="match status" value="1"/>
</dbReference>
<dbReference type="Pfam" id="PF14748">
    <property type="entry name" value="P5CR_dimer"/>
    <property type="match status" value="1"/>
</dbReference>
<sequence length="272" mass="29417">MLNLKLSVGFIGAGNIAEAMISGLTKVEKTIQIRVTNHTNNERLQQLASNYNVLAASFEELVNNSRVLIIAVKPKNVKDVIKQLSNYDLGDKLIISVAAGVPMKLFNSYLPGAAVIRAMPNTSTTVLHSMTGLVRGENVTSEQAEIGEQIFSAVGKILWIPEEKMNALTAISGSGPAYFYLFIESLILAGVQLGLSEKEAEMLVLETSIGAGKMIAESDKTPGRLRKEVTSPNGTTYAAINIFMEEKLAETVVKATKACAERSEEMEGEYSE</sequence>
<feature type="domain" description="Pyrroline-5-carboxylate reductase catalytic N-terminal" evidence="9">
    <location>
        <begin position="8"/>
        <end position="100"/>
    </location>
</feature>
<feature type="domain" description="Pyrroline-5-carboxylate reductase dimerisation" evidence="10">
    <location>
        <begin position="162"/>
        <end position="266"/>
    </location>
</feature>
<keyword evidence="3 6" id="KW-0521">NADP</keyword>
<dbReference type="HAMAP" id="MF_01925">
    <property type="entry name" value="P5C_reductase"/>
    <property type="match status" value="1"/>
</dbReference>
<dbReference type="SUPFAM" id="SSF51735">
    <property type="entry name" value="NAD(P)-binding Rossmann-fold domains"/>
    <property type="match status" value="1"/>
</dbReference>
<evidence type="ECO:0000256" key="2">
    <source>
        <dbReference type="ARBA" id="ARBA00022650"/>
    </source>
</evidence>
<dbReference type="SUPFAM" id="SSF48179">
    <property type="entry name" value="6-phosphogluconate dehydrogenase C-terminal domain-like"/>
    <property type="match status" value="1"/>
</dbReference>
<dbReference type="STRING" id="646529.Desaci_3248"/>
<proteinExistence type="inferred from homology"/>
<keyword evidence="6" id="KW-0963">Cytoplasm</keyword>
<dbReference type="InterPro" id="IPR029036">
    <property type="entry name" value="P5CR_dimer"/>
</dbReference>
<protein>
    <recommendedName>
        <fullName evidence="6 7">Pyrroline-5-carboxylate reductase</fullName>
        <shortName evidence="6">P5C reductase</shortName>
        <shortName evidence="6">P5CR</shortName>
        <ecNumber evidence="6 7">1.5.1.2</ecNumber>
    </recommendedName>
    <alternativeName>
        <fullName evidence="6">PCA reductase</fullName>
    </alternativeName>
</protein>
<accession>I4D8M1</accession>
<dbReference type="HOGENOM" id="CLU_042344_0_1_9"/>
<comment type="subcellular location">
    <subcellularLocation>
        <location evidence="6">Cytoplasm</location>
    </subcellularLocation>
</comment>
<feature type="binding site" evidence="8">
    <location>
        <begin position="71"/>
        <end position="74"/>
    </location>
    <ligand>
        <name>NADP(+)</name>
        <dbReference type="ChEBI" id="CHEBI:58349"/>
    </ligand>
</feature>
<dbReference type="Proteomes" id="UP000002892">
    <property type="component" value="Chromosome"/>
</dbReference>